<organism evidence="2 3">
    <name type="scientific">Burkholderia lata (strain ATCC 17760 / DSM 23089 / LMG 22485 / NCIMB 9086 / R18194 / 383)</name>
    <dbReference type="NCBI Taxonomy" id="482957"/>
    <lineage>
        <taxon>Bacteria</taxon>
        <taxon>Pseudomonadati</taxon>
        <taxon>Pseudomonadota</taxon>
        <taxon>Betaproteobacteria</taxon>
        <taxon>Burkholderiales</taxon>
        <taxon>Burkholderiaceae</taxon>
        <taxon>Burkholderia</taxon>
        <taxon>Burkholderia cepacia complex</taxon>
    </lineage>
</organism>
<dbReference type="Pfam" id="PF11706">
    <property type="entry name" value="zf-CGNR"/>
    <property type="match status" value="1"/>
</dbReference>
<proteinExistence type="predicted"/>
<dbReference type="PANTHER" id="PTHR35525:SF3">
    <property type="entry name" value="BLL6575 PROTEIN"/>
    <property type="match status" value="1"/>
</dbReference>
<sequence length="194" mass="21500">MLEHTKTQKTPLFVGDNLALDFINTQFGVGPARQECFADNDAVLAWLKLAGVLPDDIDVAPEGLLRLALQLRENARCLLSAAKHGVPAEASAVNQVLRTGRALKELEWDSGSGSFKVVRRRPLENAASFLEPVAQAITDLLTHTPLDLVRQCEAHECTLIFHDTTKSHRRRWCSMALCGNRMKVAAFRSRKKGE</sequence>
<reference evidence="2 3" key="1">
    <citation type="submission" date="2019-09" db="EMBL/GenBank/DDBJ databases">
        <authorList>
            <person name="Depoorter E."/>
        </authorList>
    </citation>
    <scope>NUCLEOTIDE SEQUENCE [LARGE SCALE GENOMIC DNA]</scope>
    <source>
        <strain evidence="2">LMG 23254</strain>
    </source>
</reference>
<dbReference type="RefSeq" id="WP_175035891.1">
    <property type="nucleotide sequence ID" value="NZ_CABVPW010000088.1"/>
</dbReference>
<dbReference type="PANTHER" id="PTHR35525">
    <property type="entry name" value="BLL6575 PROTEIN"/>
    <property type="match status" value="1"/>
</dbReference>
<dbReference type="InterPro" id="IPR023286">
    <property type="entry name" value="ABATE_dom_sf"/>
</dbReference>
<gene>
    <name evidence="2" type="ORF">BLA23254_08031</name>
</gene>
<name>A0A6P2SP31_BURL3</name>
<dbReference type="InterPro" id="IPR010852">
    <property type="entry name" value="ABATE"/>
</dbReference>
<feature type="domain" description="Zinc finger CGNR" evidence="1">
    <location>
        <begin position="149"/>
        <end position="191"/>
    </location>
</feature>
<evidence type="ECO:0000313" key="3">
    <source>
        <dbReference type="Proteomes" id="UP000494218"/>
    </source>
</evidence>
<accession>A0A6P2SP31</accession>
<dbReference type="Gene3D" id="1.10.3300.10">
    <property type="entry name" value="Jann2411-like domain"/>
    <property type="match status" value="1"/>
</dbReference>
<dbReference type="Proteomes" id="UP000494218">
    <property type="component" value="Unassembled WGS sequence"/>
</dbReference>
<dbReference type="Pfam" id="PF07336">
    <property type="entry name" value="ABATE"/>
    <property type="match status" value="1"/>
</dbReference>
<dbReference type="SUPFAM" id="SSF160904">
    <property type="entry name" value="Jann2411-like"/>
    <property type="match status" value="1"/>
</dbReference>
<dbReference type="InterPro" id="IPR021005">
    <property type="entry name" value="Znf_CGNR"/>
</dbReference>
<evidence type="ECO:0000313" key="2">
    <source>
        <dbReference type="EMBL" id="VWC52530.1"/>
    </source>
</evidence>
<evidence type="ECO:0000259" key="1">
    <source>
        <dbReference type="Pfam" id="PF11706"/>
    </source>
</evidence>
<dbReference type="EMBL" id="CABVPW010000088">
    <property type="protein sequence ID" value="VWC52530.1"/>
    <property type="molecule type" value="Genomic_DNA"/>
</dbReference>
<dbReference type="AlphaFoldDB" id="A0A6P2SP31"/>
<protein>
    <submittedName>
        <fullName evidence="2">PF07336 family protein</fullName>
    </submittedName>
</protein>